<dbReference type="Pfam" id="PF17785">
    <property type="entry name" value="PUA_3"/>
    <property type="match status" value="1"/>
</dbReference>
<dbReference type="InterPro" id="IPR036974">
    <property type="entry name" value="PUA_sf"/>
</dbReference>
<dbReference type="PROSITE" id="PS50890">
    <property type="entry name" value="PUA"/>
    <property type="match status" value="1"/>
</dbReference>
<feature type="non-terminal residue" evidence="10">
    <location>
        <position position="263"/>
    </location>
</feature>
<dbReference type="GO" id="GO:0005737">
    <property type="term" value="C:cytoplasm"/>
    <property type="evidence" value="ECO:0007669"/>
    <property type="project" value="UniProtKB-SubCell"/>
</dbReference>
<dbReference type="PANTHER" id="PTHR42873">
    <property type="entry name" value="RIBOSOMAL RNA LARGE SUBUNIT METHYLTRANSFERASE"/>
    <property type="match status" value="1"/>
</dbReference>
<evidence type="ECO:0000256" key="4">
    <source>
        <dbReference type="ARBA" id="ARBA00022603"/>
    </source>
</evidence>
<comment type="subcellular location">
    <subcellularLocation>
        <location evidence="1">Cytoplasm</location>
    </subcellularLocation>
</comment>
<comment type="caution">
    <text evidence="10">The sequence shown here is derived from an EMBL/GenBank/DDBJ whole genome shotgun (WGS) entry which is preliminary data.</text>
</comment>
<dbReference type="GO" id="GO:0006364">
    <property type="term" value="P:rRNA processing"/>
    <property type="evidence" value="ECO:0007669"/>
    <property type="project" value="UniProtKB-KW"/>
</dbReference>
<dbReference type="Proteomes" id="UP000885832">
    <property type="component" value="Unassembled WGS sequence"/>
</dbReference>
<evidence type="ECO:0000313" key="10">
    <source>
        <dbReference type="EMBL" id="HHJ81274.1"/>
    </source>
</evidence>
<evidence type="ECO:0000259" key="8">
    <source>
        <dbReference type="Pfam" id="PF10672"/>
    </source>
</evidence>
<keyword evidence="2" id="KW-0963">Cytoplasm</keyword>
<dbReference type="EMBL" id="DRNF01000412">
    <property type="protein sequence ID" value="HHJ81274.1"/>
    <property type="molecule type" value="Genomic_DNA"/>
</dbReference>
<feature type="domain" description="RlmI-like PUA" evidence="9">
    <location>
        <begin position="7"/>
        <end position="73"/>
    </location>
</feature>
<evidence type="ECO:0000256" key="1">
    <source>
        <dbReference type="ARBA" id="ARBA00004496"/>
    </source>
</evidence>
<dbReference type="InterPro" id="IPR015947">
    <property type="entry name" value="PUA-like_sf"/>
</dbReference>
<keyword evidence="4 10" id="KW-0489">Methyltransferase</keyword>
<evidence type="ECO:0000256" key="6">
    <source>
        <dbReference type="ARBA" id="ARBA00022691"/>
    </source>
</evidence>
<dbReference type="Pfam" id="PF10672">
    <property type="entry name" value="Methyltrans_SAM"/>
    <property type="match status" value="1"/>
</dbReference>
<accession>A0A832J7T3</accession>
<dbReference type="SUPFAM" id="SSF88697">
    <property type="entry name" value="PUA domain-like"/>
    <property type="match status" value="1"/>
</dbReference>
<dbReference type="CDD" id="cd21153">
    <property type="entry name" value="PUA_RlmI"/>
    <property type="match status" value="1"/>
</dbReference>
<dbReference type="PANTHER" id="PTHR42873:SF1">
    <property type="entry name" value="S-ADENOSYLMETHIONINE-DEPENDENT METHYLTRANSFERASE DOMAIN-CONTAINING PROTEIN"/>
    <property type="match status" value="1"/>
</dbReference>
<evidence type="ECO:0000256" key="3">
    <source>
        <dbReference type="ARBA" id="ARBA00022552"/>
    </source>
</evidence>
<dbReference type="Gene3D" id="3.40.50.150">
    <property type="entry name" value="Vaccinia Virus protein VP39"/>
    <property type="match status" value="1"/>
</dbReference>
<organism evidence="10">
    <name type="scientific">Candidatus Tenderia electrophaga</name>
    <dbReference type="NCBI Taxonomy" id="1748243"/>
    <lineage>
        <taxon>Bacteria</taxon>
        <taxon>Pseudomonadati</taxon>
        <taxon>Pseudomonadota</taxon>
        <taxon>Gammaproteobacteria</taxon>
        <taxon>Candidatus Tenderiales</taxon>
        <taxon>Candidatus Tenderiaceae</taxon>
        <taxon>Candidatus Tenderia</taxon>
    </lineage>
</organism>
<evidence type="ECO:0000256" key="7">
    <source>
        <dbReference type="ARBA" id="ARBA00038091"/>
    </source>
</evidence>
<keyword evidence="5" id="KW-0808">Transferase</keyword>
<evidence type="ECO:0000259" key="9">
    <source>
        <dbReference type="Pfam" id="PF17785"/>
    </source>
</evidence>
<evidence type="ECO:0000256" key="2">
    <source>
        <dbReference type="ARBA" id="ARBA00022490"/>
    </source>
</evidence>
<proteinExistence type="inferred from homology"/>
<dbReference type="InterPro" id="IPR029063">
    <property type="entry name" value="SAM-dependent_MTases_sf"/>
</dbReference>
<gene>
    <name evidence="10" type="ORF">ENJ65_06535</name>
</gene>
<dbReference type="GO" id="GO:0003723">
    <property type="term" value="F:RNA binding"/>
    <property type="evidence" value="ECO:0007669"/>
    <property type="project" value="InterPro"/>
</dbReference>
<sequence length="263" mass="29598">MNTLAELRLRKNEERRLRAGHLWVFSNEVDTKATPLDQFNPGEQVQVIDSTGKFIGNAYINPHSLICARLVSRDKKHFLDQSLLTHRFKLALSLRERLFPDPYYRLIFGESDALPGLVVDRFGDVLSVQITSAGMETHKEAIIAALDKVLKPRSIIMRNDSSVRKLEGLPSYIETVLGEVPDMIDIIENGCHFQAPALSGQKTGWFYDHRLNRERARHYVKGLRVLDVFSYMGAWGIPAAVSGASEVFFIDASATALDQVEAN</sequence>
<keyword evidence="6" id="KW-0949">S-adenosyl-L-methionine</keyword>
<comment type="similarity">
    <text evidence="7">Belongs to the methyltransferase superfamily. RlmI family.</text>
</comment>
<dbReference type="AlphaFoldDB" id="A0A832J7T3"/>
<name>A0A832J7T3_9GAMM</name>
<dbReference type="Gene3D" id="2.30.130.10">
    <property type="entry name" value="PUA domain"/>
    <property type="match status" value="1"/>
</dbReference>
<dbReference type="Gene3D" id="3.30.750.80">
    <property type="entry name" value="RNA methyltransferase domain (HRMD) like"/>
    <property type="match status" value="1"/>
</dbReference>
<evidence type="ECO:0000256" key="5">
    <source>
        <dbReference type="ARBA" id="ARBA00022679"/>
    </source>
</evidence>
<dbReference type="GO" id="GO:0008168">
    <property type="term" value="F:methyltransferase activity"/>
    <property type="evidence" value="ECO:0007669"/>
    <property type="project" value="UniProtKB-KW"/>
</dbReference>
<reference evidence="10" key="1">
    <citation type="journal article" date="2020" name="mSystems">
        <title>Genome- and Community-Level Interaction Insights into Carbon Utilization and Element Cycling Functions of Hydrothermarchaeota in Hydrothermal Sediment.</title>
        <authorList>
            <person name="Zhou Z."/>
            <person name="Liu Y."/>
            <person name="Xu W."/>
            <person name="Pan J."/>
            <person name="Luo Z.H."/>
            <person name="Li M."/>
        </authorList>
    </citation>
    <scope>NUCLEOTIDE SEQUENCE [LARGE SCALE GENOMIC DNA]</scope>
    <source>
        <strain evidence="10">HyVt-505</strain>
    </source>
</reference>
<dbReference type="CDD" id="cd11572">
    <property type="entry name" value="RlmI_M_like"/>
    <property type="match status" value="1"/>
</dbReference>
<dbReference type="InterPro" id="IPR019614">
    <property type="entry name" value="SAM-dep_methyl-trfase"/>
</dbReference>
<protein>
    <submittedName>
        <fullName evidence="10">Class I SAM-dependent rRNA methyltransferase</fullName>
    </submittedName>
</protein>
<dbReference type="InterPro" id="IPR041532">
    <property type="entry name" value="RlmI-like_PUA"/>
</dbReference>
<keyword evidence="3" id="KW-0698">rRNA processing</keyword>
<feature type="domain" description="S-adenosylmethionine-dependent methyltransferase" evidence="8">
    <location>
        <begin position="172"/>
        <end position="259"/>
    </location>
</feature>
<dbReference type="GO" id="GO:0032259">
    <property type="term" value="P:methylation"/>
    <property type="evidence" value="ECO:0007669"/>
    <property type="project" value="UniProtKB-KW"/>
</dbReference>
<dbReference type="SUPFAM" id="SSF53335">
    <property type="entry name" value="S-adenosyl-L-methionine-dependent methyltransferases"/>
    <property type="match status" value="1"/>
</dbReference>